<gene>
    <name evidence="1" type="ORF">NDU88_001134</name>
</gene>
<comment type="caution">
    <text evidence="1">The sequence shown here is derived from an EMBL/GenBank/DDBJ whole genome shotgun (WGS) entry which is preliminary data.</text>
</comment>
<dbReference type="Proteomes" id="UP001066276">
    <property type="component" value="Chromosome 1_1"/>
</dbReference>
<dbReference type="AlphaFoldDB" id="A0AAV7WLK8"/>
<accession>A0AAV7WLK8</accession>
<keyword evidence="2" id="KW-1185">Reference proteome</keyword>
<proteinExistence type="predicted"/>
<sequence length="96" mass="11158">MQGNRAEIENEKKERDCPMRYCNVKSSAQFSNSEITDGYGLQCLQRYRVSRLSYFTQSSTNYWPEVIQLRVSVFASFSTAVNTVRMYFNELQTTSA</sequence>
<protein>
    <submittedName>
        <fullName evidence="1">Uncharacterized protein</fullName>
    </submittedName>
</protein>
<name>A0AAV7WLK8_PLEWA</name>
<evidence type="ECO:0000313" key="2">
    <source>
        <dbReference type="Proteomes" id="UP001066276"/>
    </source>
</evidence>
<organism evidence="1 2">
    <name type="scientific">Pleurodeles waltl</name>
    <name type="common">Iberian ribbed newt</name>
    <dbReference type="NCBI Taxonomy" id="8319"/>
    <lineage>
        <taxon>Eukaryota</taxon>
        <taxon>Metazoa</taxon>
        <taxon>Chordata</taxon>
        <taxon>Craniata</taxon>
        <taxon>Vertebrata</taxon>
        <taxon>Euteleostomi</taxon>
        <taxon>Amphibia</taxon>
        <taxon>Batrachia</taxon>
        <taxon>Caudata</taxon>
        <taxon>Salamandroidea</taxon>
        <taxon>Salamandridae</taxon>
        <taxon>Pleurodelinae</taxon>
        <taxon>Pleurodeles</taxon>
    </lineage>
</organism>
<reference evidence="1" key="1">
    <citation type="journal article" date="2022" name="bioRxiv">
        <title>Sequencing and chromosome-scale assembly of the giantPleurodeles waltlgenome.</title>
        <authorList>
            <person name="Brown T."/>
            <person name="Elewa A."/>
            <person name="Iarovenko S."/>
            <person name="Subramanian E."/>
            <person name="Araus A.J."/>
            <person name="Petzold A."/>
            <person name="Susuki M."/>
            <person name="Suzuki K.-i.T."/>
            <person name="Hayashi T."/>
            <person name="Toyoda A."/>
            <person name="Oliveira C."/>
            <person name="Osipova E."/>
            <person name="Leigh N.D."/>
            <person name="Simon A."/>
            <person name="Yun M.H."/>
        </authorList>
    </citation>
    <scope>NUCLEOTIDE SEQUENCE</scope>
    <source>
        <strain evidence="1">20211129_DDA</strain>
        <tissue evidence="1">Liver</tissue>
    </source>
</reference>
<evidence type="ECO:0000313" key="1">
    <source>
        <dbReference type="EMBL" id="KAJ1213497.1"/>
    </source>
</evidence>
<dbReference type="EMBL" id="JANPWB010000001">
    <property type="protein sequence ID" value="KAJ1213497.1"/>
    <property type="molecule type" value="Genomic_DNA"/>
</dbReference>